<protein>
    <submittedName>
        <fullName evidence="1">Uncharacterized protein</fullName>
    </submittedName>
</protein>
<name>A0A7T4N460_9BURK</name>
<evidence type="ECO:0000313" key="2">
    <source>
        <dbReference type="Proteomes" id="UP000595610"/>
    </source>
</evidence>
<sequence>MASVTTSQAVSSFVNFLIGGTVNSADAANNVSSALDQNQKDPLVKYSAAVSAGASVAGIASSSTQMLLQFKEDSPAAGALMGKLASNAAKVGLAASIASVANTAYKKGIGEVQISQLASVVGAALSVRAFAASPRAAIGLGVLSAVLTVASWETPSSTKLSDVFEFLKSPIHSYYDQLSPSEQSSFTDAFSTTLEQCFSGCLPVPQVDNAGWVYDWEMMMPTAASPSPKGGVRVTFANGVEYIYGAPVDDTPLQLTSAVETQDVWNLAQSSTRKSGLNVYANGSFSNVFKDDQIGDATEVWISGTGHNYTVAADSKATGAAPTHFIYIDGSGKTVTVECDNNFIFVASGNSLIVRGQTSRVYAQKSTTVIFETSDPEVLAGSTLVNEESGEIWTVGDDGIAYSSAADSSIFVINPGRNFFSIDNTGKSSIATQSEDGRMYHNRYDASGLMEEQLVILPTGGYTQLLFNYPNGYIRQTQMLTSNDTGTGGSLWKFNKQGQTIEYISYLSSGTAFDFVIDPGTGNSTLVGTSSFPPFPRVSFDATNGSVTWYPR</sequence>
<proteinExistence type="predicted"/>
<dbReference type="Proteomes" id="UP000595610">
    <property type="component" value="Chromosome 1"/>
</dbReference>
<accession>A0A7T4N460</accession>
<dbReference type="KEGG" id="pgis:I6I06_05265"/>
<gene>
    <name evidence="1" type="ORF">I6I06_05265</name>
</gene>
<dbReference type="AlphaFoldDB" id="A0A7T4N460"/>
<dbReference type="EMBL" id="CP066075">
    <property type="protein sequence ID" value="QQC64886.1"/>
    <property type="molecule type" value="Genomic_DNA"/>
</dbReference>
<evidence type="ECO:0000313" key="1">
    <source>
        <dbReference type="EMBL" id="QQC64886.1"/>
    </source>
</evidence>
<dbReference type="RefSeq" id="WP_157004130.1">
    <property type="nucleotide sequence ID" value="NZ_CP066075.1"/>
</dbReference>
<reference evidence="1 2" key="1">
    <citation type="submission" date="2020-12" db="EMBL/GenBank/DDBJ databases">
        <title>FDA dAtabase for Regulatory Grade micrObial Sequences (FDA-ARGOS): Supporting development and validation of Infectious Disease Dx tests.</title>
        <authorList>
            <person name="Nelson B."/>
            <person name="Plummer A."/>
            <person name="Tallon L."/>
            <person name="Sadzewicz L."/>
            <person name="Zhao X."/>
            <person name="Boylan J."/>
            <person name="Ott S."/>
            <person name="Bowen H."/>
            <person name="Vavikolanu K."/>
            <person name="Mehta A."/>
            <person name="Aluvathingal J."/>
            <person name="Nadendla S."/>
            <person name="Myers T."/>
            <person name="Yan Y."/>
            <person name="Sichtig H."/>
        </authorList>
    </citation>
    <scope>NUCLEOTIDE SEQUENCE [LARGE SCALE GENOMIC DNA]</scope>
    <source>
        <strain evidence="1 2">FDAARGOS_1049</strain>
    </source>
</reference>
<keyword evidence="2" id="KW-1185">Reference proteome</keyword>
<organism evidence="1 2">
    <name type="scientific">Paraburkholderia ginsengisoli</name>
    <dbReference type="NCBI Taxonomy" id="311231"/>
    <lineage>
        <taxon>Bacteria</taxon>
        <taxon>Pseudomonadati</taxon>
        <taxon>Pseudomonadota</taxon>
        <taxon>Betaproteobacteria</taxon>
        <taxon>Burkholderiales</taxon>
        <taxon>Burkholderiaceae</taxon>
        <taxon>Paraburkholderia</taxon>
    </lineage>
</organism>